<evidence type="ECO:0000313" key="1">
    <source>
        <dbReference type="EMBL" id="EEC15593.1"/>
    </source>
</evidence>
<dbReference type="EnsemblMetazoa" id="ISCW010658-RA">
    <property type="protein sequence ID" value="ISCW010658-PA"/>
    <property type="gene ID" value="ISCW010658"/>
</dbReference>
<proteinExistence type="predicted"/>
<dbReference type="HOGENOM" id="CLU_1612659_0_0_1"/>
<gene>
    <name evidence="1" type="ORF">IscW_ISCW010658</name>
</gene>
<dbReference type="Proteomes" id="UP000001555">
    <property type="component" value="Unassembled WGS sequence"/>
</dbReference>
<accession>B7Q9S1</accession>
<reference evidence="1 3" key="1">
    <citation type="submission" date="2008-03" db="EMBL/GenBank/DDBJ databases">
        <title>Annotation of Ixodes scapularis.</title>
        <authorList>
            <consortium name="Ixodes scapularis Genome Project Consortium"/>
            <person name="Caler E."/>
            <person name="Hannick L.I."/>
            <person name="Bidwell S."/>
            <person name="Joardar V."/>
            <person name="Thiagarajan M."/>
            <person name="Amedeo P."/>
            <person name="Galinsky K.J."/>
            <person name="Schobel S."/>
            <person name="Inman J."/>
            <person name="Hostetler J."/>
            <person name="Miller J."/>
            <person name="Hammond M."/>
            <person name="Megy K."/>
            <person name="Lawson D."/>
            <person name="Kodira C."/>
            <person name="Sutton G."/>
            <person name="Meyer J."/>
            <person name="Hill C.A."/>
            <person name="Birren B."/>
            <person name="Nene V."/>
            <person name="Collins F."/>
            <person name="Alarcon-Chaidez F."/>
            <person name="Wikel S."/>
            <person name="Strausberg R."/>
        </authorList>
    </citation>
    <scope>NUCLEOTIDE SEQUENCE [LARGE SCALE GENOMIC DNA]</scope>
    <source>
        <strain evidence="3">Wikel</strain>
        <strain evidence="1">Wikel colony</strain>
    </source>
</reference>
<keyword evidence="3" id="KW-1185">Reference proteome</keyword>
<evidence type="ECO:0000313" key="2">
    <source>
        <dbReference type="EnsemblMetazoa" id="ISCW010658-PA"/>
    </source>
</evidence>
<name>B7Q9S1_IXOSC</name>
<organism>
    <name type="scientific">Ixodes scapularis</name>
    <name type="common">Black-legged tick</name>
    <name type="synonym">Deer tick</name>
    <dbReference type="NCBI Taxonomy" id="6945"/>
    <lineage>
        <taxon>Eukaryota</taxon>
        <taxon>Metazoa</taxon>
        <taxon>Ecdysozoa</taxon>
        <taxon>Arthropoda</taxon>
        <taxon>Chelicerata</taxon>
        <taxon>Arachnida</taxon>
        <taxon>Acari</taxon>
        <taxon>Parasitiformes</taxon>
        <taxon>Ixodida</taxon>
        <taxon>Ixodoidea</taxon>
        <taxon>Ixodidae</taxon>
        <taxon>Ixodinae</taxon>
        <taxon>Ixodes</taxon>
    </lineage>
</organism>
<protein>
    <submittedName>
        <fullName evidence="1 2">Uncharacterized protein</fullName>
    </submittedName>
</protein>
<dbReference type="EMBL" id="ABJB011037751">
    <property type="status" value="NOT_ANNOTATED_CDS"/>
    <property type="molecule type" value="Genomic_DNA"/>
</dbReference>
<reference evidence="2" key="2">
    <citation type="submission" date="2020-05" db="UniProtKB">
        <authorList>
            <consortium name="EnsemblMetazoa"/>
        </authorList>
    </citation>
    <scope>IDENTIFICATION</scope>
    <source>
        <strain evidence="2">wikel</strain>
    </source>
</reference>
<dbReference type="PaxDb" id="6945-B7Q9S1"/>
<dbReference type="VEuPathDB" id="VectorBase:ISCW010658"/>
<dbReference type="EMBL" id="DS891200">
    <property type="protein sequence ID" value="EEC15593.1"/>
    <property type="molecule type" value="Genomic_DNA"/>
</dbReference>
<dbReference type="InParanoid" id="B7Q9S1"/>
<sequence length="165" mass="18344">MHILAAESAQVPRRLTLTPAESSTVSEQYRLVFQFPQVEIPSANGSLPLPEPDLELVSYSVVVSRCRWSHYSLSACVDVEECWPLQGGNGPCVDGAWVWTAVGGNAAVPYWFRFGDDANVSVLLFGTGQRAEVPPLKIDHDAVLYVDYWIRGEFNLALTFFEHDL</sequence>
<dbReference type="VEuPathDB" id="VectorBase:ISCI010658"/>
<dbReference type="AlphaFoldDB" id="B7Q9S1"/>
<evidence type="ECO:0000313" key="3">
    <source>
        <dbReference type="Proteomes" id="UP000001555"/>
    </source>
</evidence>